<keyword evidence="2 6" id="KW-0812">Transmembrane</keyword>
<feature type="signal peptide" evidence="7">
    <location>
        <begin position="1"/>
        <end position="22"/>
    </location>
</feature>
<evidence type="ECO:0000256" key="5">
    <source>
        <dbReference type="SAM" id="MobiDB-lite"/>
    </source>
</evidence>
<evidence type="ECO:0000256" key="4">
    <source>
        <dbReference type="ARBA" id="ARBA00023136"/>
    </source>
</evidence>
<dbReference type="OrthoDB" id="410315at2759"/>
<dbReference type="Pfam" id="PF02931">
    <property type="entry name" value="Neur_chan_LBD"/>
    <property type="match status" value="1"/>
</dbReference>
<organism evidence="10 11">
    <name type="scientific">Brachionus calyciflorus</name>
    <dbReference type="NCBI Taxonomy" id="104777"/>
    <lineage>
        <taxon>Eukaryota</taxon>
        <taxon>Metazoa</taxon>
        <taxon>Spiralia</taxon>
        <taxon>Gnathifera</taxon>
        <taxon>Rotifera</taxon>
        <taxon>Eurotatoria</taxon>
        <taxon>Monogononta</taxon>
        <taxon>Pseudotrocha</taxon>
        <taxon>Ploima</taxon>
        <taxon>Brachionidae</taxon>
        <taxon>Brachionus</taxon>
    </lineage>
</organism>
<dbReference type="InterPro" id="IPR006202">
    <property type="entry name" value="Neur_chan_lig-bd"/>
</dbReference>
<dbReference type="PANTHER" id="PTHR18945">
    <property type="entry name" value="NEUROTRANSMITTER GATED ION CHANNEL"/>
    <property type="match status" value="1"/>
</dbReference>
<dbReference type="InterPro" id="IPR036719">
    <property type="entry name" value="Neuro-gated_channel_TM_sf"/>
</dbReference>
<dbReference type="EMBL" id="CAJNOC010000500">
    <property type="protein sequence ID" value="CAF0769090.1"/>
    <property type="molecule type" value="Genomic_DNA"/>
</dbReference>
<comment type="subcellular location">
    <subcellularLocation>
        <location evidence="1">Membrane</location>
        <topology evidence="1">Multi-pass membrane protein</topology>
    </subcellularLocation>
</comment>
<reference evidence="10" key="1">
    <citation type="submission" date="2021-02" db="EMBL/GenBank/DDBJ databases">
        <authorList>
            <person name="Nowell W R."/>
        </authorList>
    </citation>
    <scope>NUCLEOTIDE SEQUENCE</scope>
    <source>
        <strain evidence="10">Ploen Becks lab</strain>
    </source>
</reference>
<keyword evidence="7" id="KW-0732">Signal</keyword>
<accession>A0A813QJL5</accession>
<gene>
    <name evidence="10" type="ORF">OXX778_LOCUS4853</name>
</gene>
<dbReference type="CDD" id="cd18989">
    <property type="entry name" value="LGIC_ECD_cation"/>
    <property type="match status" value="1"/>
</dbReference>
<feature type="domain" description="Neurotransmitter-gated ion-channel transmembrane" evidence="9">
    <location>
        <begin position="245"/>
        <end position="486"/>
    </location>
</feature>
<comment type="caution">
    <text evidence="10">The sequence shown here is derived from an EMBL/GenBank/DDBJ whole genome shotgun (WGS) entry which is preliminary data.</text>
</comment>
<dbReference type="InterPro" id="IPR038050">
    <property type="entry name" value="Neuro_actylchol_rec"/>
</dbReference>
<feature type="transmembrane region" description="Helical" evidence="6">
    <location>
        <begin position="267"/>
        <end position="284"/>
    </location>
</feature>
<evidence type="ECO:0000256" key="7">
    <source>
        <dbReference type="SAM" id="SignalP"/>
    </source>
</evidence>
<dbReference type="Proteomes" id="UP000663879">
    <property type="component" value="Unassembled WGS sequence"/>
</dbReference>
<feature type="transmembrane region" description="Helical" evidence="6">
    <location>
        <begin position="304"/>
        <end position="325"/>
    </location>
</feature>
<feature type="transmembrane region" description="Helical" evidence="6">
    <location>
        <begin position="470"/>
        <end position="487"/>
    </location>
</feature>
<keyword evidence="4 6" id="KW-0472">Membrane</keyword>
<evidence type="ECO:0000313" key="10">
    <source>
        <dbReference type="EMBL" id="CAF0769090.1"/>
    </source>
</evidence>
<dbReference type="Gene3D" id="2.70.170.10">
    <property type="entry name" value="Neurotransmitter-gated ion-channel ligand-binding domain"/>
    <property type="match status" value="1"/>
</dbReference>
<dbReference type="InterPro" id="IPR006029">
    <property type="entry name" value="Neurotrans-gated_channel_TM"/>
</dbReference>
<evidence type="ECO:0000259" key="9">
    <source>
        <dbReference type="Pfam" id="PF02932"/>
    </source>
</evidence>
<feature type="transmembrane region" description="Helical" evidence="6">
    <location>
        <begin position="337"/>
        <end position="359"/>
    </location>
</feature>
<feature type="compositionally biased region" description="Polar residues" evidence="5">
    <location>
        <begin position="406"/>
        <end position="423"/>
    </location>
</feature>
<evidence type="ECO:0000256" key="6">
    <source>
        <dbReference type="SAM" id="Phobius"/>
    </source>
</evidence>
<dbReference type="GO" id="GO:0004888">
    <property type="term" value="F:transmembrane signaling receptor activity"/>
    <property type="evidence" value="ECO:0007669"/>
    <property type="project" value="InterPro"/>
</dbReference>
<evidence type="ECO:0000256" key="2">
    <source>
        <dbReference type="ARBA" id="ARBA00022692"/>
    </source>
</evidence>
<dbReference type="SUPFAM" id="SSF90112">
    <property type="entry name" value="Neurotransmitter-gated ion-channel transmembrane pore"/>
    <property type="match status" value="1"/>
</dbReference>
<sequence>MILSKLVLIPFCLCLFLSYASAYEINDEARLHDYLFSSNYNPNLRPVNKSSNKILIETRLGIKRIFEMDEVNHRVVLFAVLFQKWNDDFLTWNPKEFGDIEYTYVDYSKIWTPQIQLTSKYSNEKSSPSDYSIHEIYDNFPVKLFHNGSVQFTPSVHLTSECLLNYGKFPLDIQMCLFLFQMPYSIDQTWLSLSVFYTKDEDIKYEHMWDIENFNSNSTIDDNRNQIVVLQLQFKRKYRNYLYTLPSYFVYILTLLMFILPQTSNQRIIIGSTCLIISCLLTFMMSNSTPNHEISAWPLLAKMFVFNIVLLTFSLLFSAFVINIARGDHLKSVPSWLRKLTINILARVFCIQAVAYTVLNSYSFKVHDDEVIAVQEHINAQLVMETIDTDIRVRNRNRNDSEEISESTPQESESLDNLNQKDGNKKNNLTKLLRQIYENIDQIRYRLQIDTYNSCKNNEWLLVGTLVDKILFFVYCTIVIISTFTILKQDRK</sequence>
<dbReference type="AlphaFoldDB" id="A0A813QJL5"/>
<dbReference type="InterPro" id="IPR006201">
    <property type="entry name" value="Neur_channel"/>
</dbReference>
<feature type="domain" description="Neurotransmitter-gated ion-channel ligand-binding" evidence="8">
    <location>
        <begin position="29"/>
        <end position="224"/>
    </location>
</feature>
<keyword evidence="3 6" id="KW-1133">Transmembrane helix</keyword>
<feature type="transmembrane region" description="Helical" evidence="6">
    <location>
        <begin position="241"/>
        <end position="260"/>
    </location>
</feature>
<keyword evidence="11" id="KW-1185">Reference proteome</keyword>
<dbReference type="GO" id="GO:0005230">
    <property type="term" value="F:extracellular ligand-gated monoatomic ion channel activity"/>
    <property type="evidence" value="ECO:0007669"/>
    <property type="project" value="InterPro"/>
</dbReference>
<evidence type="ECO:0000313" key="11">
    <source>
        <dbReference type="Proteomes" id="UP000663879"/>
    </source>
</evidence>
<dbReference type="SUPFAM" id="SSF63712">
    <property type="entry name" value="Nicotinic receptor ligand binding domain-like"/>
    <property type="match status" value="1"/>
</dbReference>
<dbReference type="Pfam" id="PF02932">
    <property type="entry name" value="Neur_chan_memb"/>
    <property type="match status" value="1"/>
</dbReference>
<dbReference type="InterPro" id="IPR036734">
    <property type="entry name" value="Neur_chan_lig-bd_sf"/>
</dbReference>
<proteinExistence type="predicted"/>
<feature type="region of interest" description="Disordered" evidence="5">
    <location>
        <begin position="398"/>
        <end position="423"/>
    </location>
</feature>
<name>A0A813QJL5_9BILA</name>
<feature type="chain" id="PRO_5032552340" evidence="7">
    <location>
        <begin position="23"/>
        <end position="492"/>
    </location>
</feature>
<evidence type="ECO:0000259" key="8">
    <source>
        <dbReference type="Pfam" id="PF02931"/>
    </source>
</evidence>
<dbReference type="Gene3D" id="1.20.58.390">
    <property type="entry name" value="Neurotransmitter-gated ion-channel transmembrane domain"/>
    <property type="match status" value="1"/>
</dbReference>
<protein>
    <submittedName>
        <fullName evidence="10">Uncharacterized protein</fullName>
    </submittedName>
</protein>
<dbReference type="GO" id="GO:0016020">
    <property type="term" value="C:membrane"/>
    <property type="evidence" value="ECO:0007669"/>
    <property type="project" value="UniProtKB-SubCell"/>
</dbReference>
<evidence type="ECO:0000256" key="1">
    <source>
        <dbReference type="ARBA" id="ARBA00004141"/>
    </source>
</evidence>
<evidence type="ECO:0000256" key="3">
    <source>
        <dbReference type="ARBA" id="ARBA00022989"/>
    </source>
</evidence>